<dbReference type="InterPro" id="IPR006091">
    <property type="entry name" value="Acyl-CoA_Oxase/DH_mid-dom"/>
</dbReference>
<accession>A0A8H9HSZ1</accession>
<evidence type="ECO:0000256" key="1">
    <source>
        <dbReference type="ARBA" id="ARBA00001974"/>
    </source>
</evidence>
<evidence type="ECO:0000259" key="9">
    <source>
        <dbReference type="Pfam" id="PF02771"/>
    </source>
</evidence>
<comment type="similarity">
    <text evidence="2 6">Belongs to the acyl-CoA dehydrogenase family.</text>
</comment>
<feature type="domain" description="Acyl-CoA dehydrogenase/oxidase N-terminal" evidence="9">
    <location>
        <begin position="31"/>
        <end position="143"/>
    </location>
</feature>
<evidence type="ECO:0000256" key="3">
    <source>
        <dbReference type="ARBA" id="ARBA00022630"/>
    </source>
</evidence>
<dbReference type="InterPro" id="IPR046373">
    <property type="entry name" value="Acyl-CoA_Oxase/DH_mid-dom_sf"/>
</dbReference>
<organism evidence="10 11">
    <name type="scientific">Kitasatospora aureofaciens</name>
    <name type="common">Streptomyces aureofaciens</name>
    <dbReference type="NCBI Taxonomy" id="1894"/>
    <lineage>
        <taxon>Bacteria</taxon>
        <taxon>Bacillati</taxon>
        <taxon>Actinomycetota</taxon>
        <taxon>Actinomycetes</taxon>
        <taxon>Kitasatosporales</taxon>
        <taxon>Streptomycetaceae</taxon>
        <taxon>Kitasatospora</taxon>
    </lineage>
</organism>
<feature type="domain" description="Acyl-CoA dehydrogenase/oxidase C-terminal" evidence="7">
    <location>
        <begin position="262"/>
        <end position="407"/>
    </location>
</feature>
<keyword evidence="4 6" id="KW-0274">FAD</keyword>
<evidence type="ECO:0000259" key="8">
    <source>
        <dbReference type="Pfam" id="PF02770"/>
    </source>
</evidence>
<evidence type="ECO:0000313" key="10">
    <source>
        <dbReference type="EMBL" id="GGU87518.1"/>
    </source>
</evidence>
<dbReference type="FunFam" id="1.10.540.10:FF:000009">
    <property type="entry name" value="Probable acyl-CoA dehydrogenase"/>
    <property type="match status" value="1"/>
</dbReference>
<keyword evidence="3 6" id="KW-0285">Flavoprotein</keyword>
<dbReference type="InterPro" id="IPR009075">
    <property type="entry name" value="AcylCo_DH/oxidase_C"/>
</dbReference>
<dbReference type="Gene3D" id="1.10.540.10">
    <property type="entry name" value="Acyl-CoA dehydrogenase/oxidase, N-terminal domain"/>
    <property type="match status" value="1"/>
</dbReference>
<evidence type="ECO:0000256" key="6">
    <source>
        <dbReference type="RuleBase" id="RU362125"/>
    </source>
</evidence>
<dbReference type="InterPro" id="IPR006089">
    <property type="entry name" value="Acyl-CoA_DH_CS"/>
</dbReference>
<dbReference type="FunFam" id="2.40.110.10:FF:000002">
    <property type="entry name" value="Acyl-CoA dehydrogenase fadE12"/>
    <property type="match status" value="1"/>
</dbReference>
<reference evidence="10 11" key="1">
    <citation type="journal article" date="2014" name="Int. J. Syst. Evol. Microbiol.">
        <title>Complete genome sequence of Corynebacterium casei LMG S-19264T (=DSM 44701T), isolated from a smear-ripened cheese.</title>
        <authorList>
            <consortium name="US DOE Joint Genome Institute (JGI-PGF)"/>
            <person name="Walter F."/>
            <person name="Albersmeier A."/>
            <person name="Kalinowski J."/>
            <person name="Ruckert C."/>
        </authorList>
    </citation>
    <scope>NUCLEOTIDE SEQUENCE [LARGE SCALE GENOMIC DNA]</scope>
    <source>
        <strain evidence="10 11">JCM 4434</strain>
    </source>
</reference>
<dbReference type="Proteomes" id="UP000610124">
    <property type="component" value="Unassembled WGS sequence"/>
</dbReference>
<proteinExistence type="inferred from homology"/>
<dbReference type="InterPro" id="IPR037069">
    <property type="entry name" value="AcylCoA_DH/ox_N_sf"/>
</dbReference>
<protein>
    <submittedName>
        <fullName evidence="10">Acyl-CoA dehydrogenase</fullName>
    </submittedName>
</protein>
<dbReference type="GO" id="GO:0003995">
    <property type="term" value="F:acyl-CoA dehydrogenase activity"/>
    <property type="evidence" value="ECO:0007669"/>
    <property type="project" value="InterPro"/>
</dbReference>
<dbReference type="AlphaFoldDB" id="A0A8H9HSZ1"/>
<evidence type="ECO:0000313" key="11">
    <source>
        <dbReference type="Proteomes" id="UP000610124"/>
    </source>
</evidence>
<dbReference type="InterPro" id="IPR009100">
    <property type="entry name" value="AcylCoA_DH/oxidase_NM_dom_sf"/>
</dbReference>
<dbReference type="Pfam" id="PF02770">
    <property type="entry name" value="Acyl-CoA_dh_M"/>
    <property type="match status" value="1"/>
</dbReference>
<dbReference type="Gene3D" id="2.40.110.10">
    <property type="entry name" value="Butyryl-CoA Dehydrogenase, subunit A, domain 2"/>
    <property type="match status" value="1"/>
</dbReference>
<dbReference type="GO" id="GO:0050660">
    <property type="term" value="F:flavin adenine dinucleotide binding"/>
    <property type="evidence" value="ECO:0007669"/>
    <property type="project" value="InterPro"/>
</dbReference>
<dbReference type="EMBL" id="BMUB01000010">
    <property type="protein sequence ID" value="GGU87518.1"/>
    <property type="molecule type" value="Genomic_DNA"/>
</dbReference>
<dbReference type="SUPFAM" id="SSF47203">
    <property type="entry name" value="Acyl-CoA dehydrogenase C-terminal domain-like"/>
    <property type="match status" value="1"/>
</dbReference>
<dbReference type="PANTHER" id="PTHR43884:SF12">
    <property type="entry name" value="ISOVALERYL-COA DEHYDROGENASE, MITOCHONDRIAL-RELATED"/>
    <property type="match status" value="1"/>
</dbReference>
<evidence type="ECO:0000259" key="7">
    <source>
        <dbReference type="Pfam" id="PF00441"/>
    </source>
</evidence>
<dbReference type="Pfam" id="PF00441">
    <property type="entry name" value="Acyl-CoA_dh_1"/>
    <property type="match status" value="1"/>
</dbReference>
<dbReference type="Gene3D" id="1.20.140.10">
    <property type="entry name" value="Butyryl-CoA Dehydrogenase, subunit A, domain 3"/>
    <property type="match status" value="1"/>
</dbReference>
<evidence type="ECO:0000256" key="5">
    <source>
        <dbReference type="ARBA" id="ARBA00023002"/>
    </source>
</evidence>
<comment type="cofactor">
    <cofactor evidence="1 6">
        <name>FAD</name>
        <dbReference type="ChEBI" id="CHEBI:57692"/>
    </cofactor>
</comment>
<dbReference type="SUPFAM" id="SSF56645">
    <property type="entry name" value="Acyl-CoA dehydrogenase NM domain-like"/>
    <property type="match status" value="1"/>
</dbReference>
<dbReference type="Pfam" id="PF02771">
    <property type="entry name" value="Acyl-CoA_dh_N"/>
    <property type="match status" value="1"/>
</dbReference>
<dbReference type="PROSITE" id="PS00073">
    <property type="entry name" value="ACYL_COA_DH_2"/>
    <property type="match status" value="1"/>
</dbReference>
<dbReference type="PANTHER" id="PTHR43884">
    <property type="entry name" value="ACYL-COA DEHYDROGENASE"/>
    <property type="match status" value="1"/>
</dbReference>
<dbReference type="InterPro" id="IPR036250">
    <property type="entry name" value="AcylCo_DH-like_C"/>
</dbReference>
<gene>
    <name evidence="10" type="ORF">GCM10010502_45020</name>
</gene>
<evidence type="ECO:0000256" key="2">
    <source>
        <dbReference type="ARBA" id="ARBA00009347"/>
    </source>
</evidence>
<name>A0A8H9HSZ1_KITAU</name>
<evidence type="ECO:0000256" key="4">
    <source>
        <dbReference type="ARBA" id="ARBA00022827"/>
    </source>
</evidence>
<dbReference type="FunFam" id="1.20.140.10:FF:000001">
    <property type="entry name" value="Acyl-CoA dehydrogenase"/>
    <property type="match status" value="1"/>
</dbReference>
<dbReference type="InterPro" id="IPR013786">
    <property type="entry name" value="AcylCoA_DH/ox_N"/>
</dbReference>
<comment type="caution">
    <text evidence="10">The sequence shown here is derived from an EMBL/GenBank/DDBJ whole genome shotgun (WGS) entry which is preliminary data.</text>
</comment>
<sequence>MSGHHLARSASAGPPAGTVEGSAAVRRTVFNEDHEAFRETIRDFIANEVVPVYESWEADGHPPRDFYRQLGELGVYGIEVPEEYGGAGESGFKYQAVIAEETARAGVSFGSSGVHTGLVLPYLLEYANEEQKRRWLPGFVSGDIMTAIAMTEPGAGSDLAGISTTARLSEDGTHYVLNGAKTFITGGVLADLVLVVCRTAPYDPENRRAGLSILCVDTTSPGYSVGRKLQKIGLRTSDTAELAFSDVKVPVENLLGEEGRAFSYLTHNLVQERLAIAVGAYAAAAAAVRFAVQYVKDRKVFGKAVAEFQNTKFTLADCQAQVLAQQSMVDRALELYQDGELTVADAAAAKLFCTESASTVIDKCLQLHGGYGYILEYPIARLYTDNRVFRIYGGTSEVMRSIIAKSLGL</sequence>
<feature type="domain" description="Acyl-CoA oxidase/dehydrogenase middle" evidence="8">
    <location>
        <begin position="147"/>
        <end position="247"/>
    </location>
</feature>
<dbReference type="PROSITE" id="PS00072">
    <property type="entry name" value="ACYL_COA_DH_1"/>
    <property type="match status" value="1"/>
</dbReference>
<keyword evidence="5 6" id="KW-0560">Oxidoreductase</keyword>